<dbReference type="EMBL" id="FNNO01000007">
    <property type="protein sequence ID" value="SDW91699.1"/>
    <property type="molecule type" value="Genomic_DNA"/>
</dbReference>
<dbReference type="SMART" id="SM00388">
    <property type="entry name" value="HisKA"/>
    <property type="match status" value="1"/>
</dbReference>
<dbReference type="Pfam" id="PF00512">
    <property type="entry name" value="HisKA"/>
    <property type="match status" value="1"/>
</dbReference>
<dbReference type="Gene3D" id="3.30.565.10">
    <property type="entry name" value="Histidine kinase-like ATPase, C-terminal domain"/>
    <property type="match status" value="1"/>
</dbReference>
<dbReference type="AlphaFoldDB" id="A0A8X8IEV7"/>
<evidence type="ECO:0000313" key="11">
    <source>
        <dbReference type="Proteomes" id="UP000198711"/>
    </source>
</evidence>
<dbReference type="InterPro" id="IPR005467">
    <property type="entry name" value="His_kinase_dom"/>
</dbReference>
<dbReference type="SUPFAM" id="SSF47384">
    <property type="entry name" value="Homodimeric domain of signal transducing histidine kinase"/>
    <property type="match status" value="1"/>
</dbReference>
<evidence type="ECO:0000256" key="4">
    <source>
        <dbReference type="ARBA" id="ARBA00022679"/>
    </source>
</evidence>
<evidence type="ECO:0000256" key="1">
    <source>
        <dbReference type="ARBA" id="ARBA00000085"/>
    </source>
</evidence>
<evidence type="ECO:0000256" key="2">
    <source>
        <dbReference type="ARBA" id="ARBA00012438"/>
    </source>
</evidence>
<dbReference type="GO" id="GO:0005886">
    <property type="term" value="C:plasma membrane"/>
    <property type="evidence" value="ECO:0007669"/>
    <property type="project" value="TreeGrafter"/>
</dbReference>
<evidence type="ECO:0000256" key="3">
    <source>
        <dbReference type="ARBA" id="ARBA00022553"/>
    </source>
</evidence>
<dbReference type="SMART" id="SM00387">
    <property type="entry name" value="HATPase_c"/>
    <property type="match status" value="1"/>
</dbReference>
<dbReference type="EC" id="2.7.13.3" evidence="2"/>
<keyword evidence="5 8" id="KW-0812">Transmembrane</keyword>
<dbReference type="PROSITE" id="PS50109">
    <property type="entry name" value="HIS_KIN"/>
    <property type="match status" value="1"/>
</dbReference>
<feature type="transmembrane region" description="Helical" evidence="8">
    <location>
        <begin position="128"/>
        <end position="150"/>
    </location>
</feature>
<reference evidence="10 11" key="1">
    <citation type="submission" date="2016-10" db="EMBL/GenBank/DDBJ databases">
        <authorList>
            <person name="Varghese N."/>
            <person name="Submissions S."/>
        </authorList>
    </citation>
    <scope>NUCLEOTIDE SEQUENCE [LARGE SCALE GENOMIC DNA]</scope>
    <source>
        <strain evidence="10 11">DSM 25353</strain>
    </source>
</reference>
<dbReference type="InterPro" id="IPR036097">
    <property type="entry name" value="HisK_dim/P_sf"/>
</dbReference>
<accession>A0A8X8IEV7</accession>
<evidence type="ECO:0000256" key="6">
    <source>
        <dbReference type="ARBA" id="ARBA00022777"/>
    </source>
</evidence>
<dbReference type="CDD" id="cd00082">
    <property type="entry name" value="HisKA"/>
    <property type="match status" value="1"/>
</dbReference>
<dbReference type="PANTHER" id="PTHR45436">
    <property type="entry name" value="SENSOR HISTIDINE KINASE YKOH"/>
    <property type="match status" value="1"/>
</dbReference>
<keyword evidence="7 8" id="KW-1133">Transmembrane helix</keyword>
<dbReference type="PANTHER" id="PTHR45436:SF5">
    <property type="entry name" value="SENSOR HISTIDINE KINASE TRCS"/>
    <property type="match status" value="1"/>
</dbReference>
<dbReference type="GO" id="GO:0000155">
    <property type="term" value="F:phosphorelay sensor kinase activity"/>
    <property type="evidence" value="ECO:0007669"/>
    <property type="project" value="InterPro"/>
</dbReference>
<proteinExistence type="predicted"/>
<evidence type="ECO:0000256" key="5">
    <source>
        <dbReference type="ARBA" id="ARBA00022692"/>
    </source>
</evidence>
<evidence type="ECO:0000256" key="7">
    <source>
        <dbReference type="ARBA" id="ARBA00022989"/>
    </source>
</evidence>
<gene>
    <name evidence="10" type="ORF">SAMN05444410_10735</name>
</gene>
<comment type="catalytic activity">
    <reaction evidence="1">
        <text>ATP + protein L-histidine = ADP + protein N-phospho-L-histidine.</text>
        <dbReference type="EC" id="2.7.13.3"/>
    </reaction>
</comment>
<comment type="caution">
    <text evidence="10">The sequence shown here is derived from an EMBL/GenBank/DDBJ whole genome shotgun (WGS) entry which is preliminary data.</text>
</comment>
<sequence length="427" mass="49046">MKLFTKYNRIAITTSVIIFMAGSFAFYLTLRYVMIRQLDDVLRTERAEILQYLNEHHELPEMLNTKDQWSVVRRTAHPLERMVFTTEKGINPHEHGKEWLRKIQFTLQVHDELYEISIYKSQEGTDDMIKLIILIAIVMIALILLAGNLINRTLLKKLWQPFYHTIDTIKEYQLTQDKALRLPGTGVEEFTLLNTSVSNMTERAQHEYQVLKEFTGNAAHEMQTPLAVIATHTDALMQDEQLLHRHAASIASIEQSVGKLAKLNQSLLLLAKIEHGRFELNQEVRWDELLQQKLNEWQELITGQNLKVSLSIVPVATVFHEHLADIVISNLLNNSIRYNIAGGHIAIILNHEGFSIANTSSLPALDTSKLFNRFFRQSGTGPDGNGLGLSIIKQVCELAHHRITYQYTHQQHVFTIFFSNSDRPSDF</sequence>
<keyword evidence="8" id="KW-0472">Membrane</keyword>
<protein>
    <recommendedName>
        <fullName evidence="2">histidine kinase</fullName>
        <ecNumber evidence="2">2.7.13.3</ecNumber>
    </recommendedName>
</protein>
<evidence type="ECO:0000313" key="10">
    <source>
        <dbReference type="EMBL" id="SDW91699.1"/>
    </source>
</evidence>
<dbReference type="InterPro" id="IPR050428">
    <property type="entry name" value="TCS_sensor_his_kinase"/>
</dbReference>
<dbReference type="Pfam" id="PF02518">
    <property type="entry name" value="HATPase_c"/>
    <property type="match status" value="1"/>
</dbReference>
<feature type="domain" description="Histidine kinase" evidence="9">
    <location>
        <begin position="217"/>
        <end position="422"/>
    </location>
</feature>
<keyword evidence="6 10" id="KW-0418">Kinase</keyword>
<keyword evidence="3" id="KW-0597">Phosphoprotein</keyword>
<dbReference type="InterPro" id="IPR003594">
    <property type="entry name" value="HATPase_dom"/>
</dbReference>
<evidence type="ECO:0000256" key="8">
    <source>
        <dbReference type="SAM" id="Phobius"/>
    </source>
</evidence>
<keyword evidence="11" id="KW-1185">Reference proteome</keyword>
<feature type="transmembrane region" description="Helical" evidence="8">
    <location>
        <begin position="12"/>
        <end position="34"/>
    </location>
</feature>
<evidence type="ECO:0000259" key="9">
    <source>
        <dbReference type="PROSITE" id="PS50109"/>
    </source>
</evidence>
<dbReference type="InterPro" id="IPR036890">
    <property type="entry name" value="HATPase_C_sf"/>
</dbReference>
<keyword evidence="4" id="KW-0808">Transferase</keyword>
<dbReference type="RefSeq" id="WP_092723690.1">
    <property type="nucleotide sequence ID" value="NZ_FNNO01000007.1"/>
</dbReference>
<dbReference type="SUPFAM" id="SSF55874">
    <property type="entry name" value="ATPase domain of HSP90 chaperone/DNA topoisomerase II/histidine kinase"/>
    <property type="match status" value="1"/>
</dbReference>
<dbReference type="InterPro" id="IPR003661">
    <property type="entry name" value="HisK_dim/P_dom"/>
</dbReference>
<organism evidence="10 11">
    <name type="scientific">Hydrobacter penzbergensis</name>
    <dbReference type="NCBI Taxonomy" id="1235997"/>
    <lineage>
        <taxon>Bacteria</taxon>
        <taxon>Pseudomonadati</taxon>
        <taxon>Bacteroidota</taxon>
        <taxon>Chitinophagia</taxon>
        <taxon>Chitinophagales</taxon>
        <taxon>Chitinophagaceae</taxon>
        <taxon>Hydrobacter</taxon>
    </lineage>
</organism>
<dbReference type="Gene3D" id="1.10.287.130">
    <property type="match status" value="1"/>
</dbReference>
<name>A0A8X8IEV7_9BACT</name>
<dbReference type="Proteomes" id="UP000198711">
    <property type="component" value="Unassembled WGS sequence"/>
</dbReference>